<protein>
    <recommendedName>
        <fullName evidence="3">Lipocalin-like protein</fullName>
    </recommendedName>
</protein>
<dbReference type="Proteomes" id="UP000295221">
    <property type="component" value="Unassembled WGS sequence"/>
</dbReference>
<gene>
    <name evidence="1" type="ORF">EV194_101224</name>
</gene>
<evidence type="ECO:0000313" key="1">
    <source>
        <dbReference type="EMBL" id="TCO10594.1"/>
    </source>
</evidence>
<organism evidence="1 2">
    <name type="scientific">Natronoflexus pectinivorans</name>
    <dbReference type="NCBI Taxonomy" id="682526"/>
    <lineage>
        <taxon>Bacteria</taxon>
        <taxon>Pseudomonadati</taxon>
        <taxon>Bacteroidota</taxon>
        <taxon>Bacteroidia</taxon>
        <taxon>Marinilabiliales</taxon>
        <taxon>Marinilabiliaceae</taxon>
        <taxon>Natronoflexus</taxon>
    </lineage>
</organism>
<proteinExistence type="predicted"/>
<comment type="caution">
    <text evidence="1">The sequence shown here is derived from an EMBL/GenBank/DDBJ whole genome shotgun (WGS) entry which is preliminary data.</text>
</comment>
<reference evidence="1 2" key="1">
    <citation type="submission" date="2019-03" db="EMBL/GenBank/DDBJ databases">
        <title>Genomic Encyclopedia of Type Strains, Phase IV (KMG-IV): sequencing the most valuable type-strain genomes for metagenomic binning, comparative biology and taxonomic classification.</title>
        <authorList>
            <person name="Goeker M."/>
        </authorList>
    </citation>
    <scope>NUCLEOTIDE SEQUENCE [LARGE SCALE GENOMIC DNA]</scope>
    <source>
        <strain evidence="1 2">DSM 24179</strain>
    </source>
</reference>
<evidence type="ECO:0008006" key="3">
    <source>
        <dbReference type="Google" id="ProtNLM"/>
    </source>
</evidence>
<name>A0A4R2GMS2_9BACT</name>
<dbReference type="EMBL" id="SLWK01000001">
    <property type="protein sequence ID" value="TCO10594.1"/>
    <property type="molecule type" value="Genomic_DNA"/>
</dbReference>
<sequence>MNSLIKTFLIVTFFNVTINANPENPLLGTWRMIETANRFESAMADSTFRTWEFKSDGSFLGLMHTPSGPLFFNAGQFILVDDTTMVTIHQDFYKRRIPVANYYNFHIRRDTMHFYGNVIQQHPENKALYWFPIKEKWVRGTVMP</sequence>
<evidence type="ECO:0000313" key="2">
    <source>
        <dbReference type="Proteomes" id="UP000295221"/>
    </source>
</evidence>
<dbReference type="RefSeq" id="WP_132431217.1">
    <property type="nucleotide sequence ID" value="NZ_SLWK01000001.1"/>
</dbReference>
<dbReference type="OrthoDB" id="5767739at2"/>
<accession>A0A4R2GMS2</accession>
<keyword evidence="2" id="KW-1185">Reference proteome</keyword>
<dbReference type="AlphaFoldDB" id="A0A4R2GMS2"/>